<reference evidence="1" key="1">
    <citation type="journal article" date="2021" name="PeerJ">
        <title>Extensive microbial diversity within the chicken gut microbiome revealed by metagenomics and culture.</title>
        <authorList>
            <person name="Gilroy R."/>
            <person name="Ravi A."/>
            <person name="Getino M."/>
            <person name="Pursley I."/>
            <person name="Horton D.L."/>
            <person name="Alikhan N.F."/>
            <person name="Baker D."/>
            <person name="Gharbi K."/>
            <person name="Hall N."/>
            <person name="Watson M."/>
            <person name="Adriaenssens E.M."/>
            <person name="Foster-Nyarko E."/>
            <person name="Jarju S."/>
            <person name="Secka A."/>
            <person name="Antonio M."/>
            <person name="Oren A."/>
            <person name="Chaudhuri R.R."/>
            <person name="La Ragione R."/>
            <person name="Hildebrand F."/>
            <person name="Pallen M.J."/>
        </authorList>
    </citation>
    <scope>NUCLEOTIDE SEQUENCE</scope>
    <source>
        <strain evidence="1">ChiBcec15-1070</strain>
    </source>
</reference>
<proteinExistence type="predicted"/>
<dbReference type="EMBL" id="DXHL01000009">
    <property type="protein sequence ID" value="HIW10264.1"/>
    <property type="molecule type" value="Genomic_DNA"/>
</dbReference>
<organism evidence="1 2">
    <name type="scientific">Candidatus Rikenella faecigallinarum</name>
    <dbReference type="NCBI Taxonomy" id="2838745"/>
    <lineage>
        <taxon>Bacteria</taxon>
        <taxon>Pseudomonadati</taxon>
        <taxon>Bacteroidota</taxon>
        <taxon>Bacteroidia</taxon>
        <taxon>Bacteroidales</taxon>
        <taxon>Rikenellaceae</taxon>
        <taxon>Rikenella</taxon>
    </lineage>
</organism>
<protein>
    <submittedName>
        <fullName evidence="1">Fibrobacter succinogenes major paralogous domain-containing protein</fullName>
    </submittedName>
</protein>
<gene>
    <name evidence="1" type="ORF">H9888_02065</name>
</gene>
<reference evidence="1" key="2">
    <citation type="submission" date="2021-04" db="EMBL/GenBank/DDBJ databases">
        <authorList>
            <person name="Gilroy R."/>
        </authorList>
    </citation>
    <scope>NUCLEOTIDE SEQUENCE</scope>
    <source>
        <strain evidence="1">ChiBcec15-1070</strain>
    </source>
</reference>
<dbReference type="Proteomes" id="UP000823926">
    <property type="component" value="Unassembled WGS sequence"/>
</dbReference>
<evidence type="ECO:0000313" key="2">
    <source>
        <dbReference type="Proteomes" id="UP000823926"/>
    </source>
</evidence>
<comment type="caution">
    <text evidence="1">The sequence shown here is derived from an EMBL/GenBank/DDBJ whole genome shotgun (WGS) entry which is preliminary data.</text>
</comment>
<name>A0A9D1TYH5_9BACT</name>
<evidence type="ECO:0000313" key="1">
    <source>
        <dbReference type="EMBL" id="HIW10264.1"/>
    </source>
</evidence>
<dbReference type="AlphaFoldDB" id="A0A9D1TYH5"/>
<accession>A0A9D1TYH5</accession>
<sequence length="171" mass="19208">MVNISESGVLNENTSQIYMIKHPLTVIYNSTSSKDWYTNSSTYQNNTLWGDEDIKRAYDPCPYGWRVPTDASRTFGDFSITTFLYYIQGNQTSLGNSNVTNGRLYNQISWFPAAGYRNNHGGVLGNVGYNGCYWTASISSSYAKYLSFNMSTSNSTAYSRASSFPVRCVQE</sequence>